<protein>
    <submittedName>
        <fullName evidence="1">Uncharacterized protein</fullName>
    </submittedName>
</protein>
<dbReference type="Proteomes" id="UP000054251">
    <property type="component" value="Unassembled WGS sequence"/>
</dbReference>
<gene>
    <name evidence="1" type="ORF">AC631_02176</name>
</gene>
<evidence type="ECO:0000313" key="2">
    <source>
        <dbReference type="Proteomes" id="UP000054251"/>
    </source>
</evidence>
<sequence>MDNLLNQKYHDTVLLAPGNSVDIETPTINIDTNQENNGINSSNVEEARIYLSQLRLNNAPEDEQRQGEIYLSKLQQQAAENETGTNLHHQRLRESTIEIRQNVDLLNLYLLLDEHGQPHEAHNVNFDLGNPALNQ</sequence>
<dbReference type="AlphaFoldDB" id="A0A0V1Q0Y7"/>
<name>A0A0V1Q0Y7_9ASCO</name>
<dbReference type="OrthoDB" id="10422096at2759"/>
<organism evidence="1 2">
    <name type="scientific">Debaryomyces fabryi</name>
    <dbReference type="NCBI Taxonomy" id="58627"/>
    <lineage>
        <taxon>Eukaryota</taxon>
        <taxon>Fungi</taxon>
        <taxon>Dikarya</taxon>
        <taxon>Ascomycota</taxon>
        <taxon>Saccharomycotina</taxon>
        <taxon>Pichiomycetes</taxon>
        <taxon>Debaryomycetaceae</taxon>
        <taxon>Debaryomyces</taxon>
    </lineage>
</organism>
<comment type="caution">
    <text evidence="1">The sequence shown here is derived from an EMBL/GenBank/DDBJ whole genome shotgun (WGS) entry which is preliminary data.</text>
</comment>
<proteinExistence type="predicted"/>
<evidence type="ECO:0000313" key="1">
    <source>
        <dbReference type="EMBL" id="KSA02102.1"/>
    </source>
</evidence>
<accession>A0A0V1Q0Y7</accession>
<dbReference type="RefSeq" id="XP_015468204.1">
    <property type="nucleotide sequence ID" value="XM_015611006.1"/>
</dbReference>
<keyword evidence="2" id="KW-1185">Reference proteome</keyword>
<dbReference type="EMBL" id="LMYN01000035">
    <property type="protein sequence ID" value="KSA02102.1"/>
    <property type="molecule type" value="Genomic_DNA"/>
</dbReference>
<dbReference type="GeneID" id="26839185"/>
<reference evidence="1 2" key="1">
    <citation type="submission" date="2015-11" db="EMBL/GenBank/DDBJ databases">
        <title>The genome of Debaryomyces fabryi.</title>
        <authorList>
            <person name="Tafer H."/>
            <person name="Lopandic K."/>
        </authorList>
    </citation>
    <scope>NUCLEOTIDE SEQUENCE [LARGE SCALE GENOMIC DNA]</scope>
    <source>
        <strain evidence="1 2">CBS 789</strain>
    </source>
</reference>
<feature type="non-terminal residue" evidence="1">
    <location>
        <position position="135"/>
    </location>
</feature>